<feature type="transmembrane region" description="Helical" evidence="6">
    <location>
        <begin position="93"/>
        <end position="111"/>
    </location>
</feature>
<feature type="transmembrane region" description="Helical" evidence="6">
    <location>
        <begin position="223"/>
        <end position="246"/>
    </location>
</feature>
<organism evidence="7 8">
    <name type="scientific">Parasphingorhabdus litoris</name>
    <dbReference type="NCBI Taxonomy" id="394733"/>
    <lineage>
        <taxon>Bacteria</taxon>
        <taxon>Pseudomonadati</taxon>
        <taxon>Pseudomonadota</taxon>
        <taxon>Alphaproteobacteria</taxon>
        <taxon>Sphingomonadales</taxon>
        <taxon>Sphingomonadaceae</taxon>
        <taxon>Parasphingorhabdus</taxon>
    </lineage>
</organism>
<keyword evidence="2" id="KW-0813">Transport</keyword>
<feature type="transmembrane region" description="Helical" evidence="6">
    <location>
        <begin position="335"/>
        <end position="356"/>
    </location>
</feature>
<dbReference type="NCBIfam" id="TIGR00785">
    <property type="entry name" value="dass"/>
    <property type="match status" value="1"/>
</dbReference>
<keyword evidence="4 6" id="KW-1133">Transmembrane helix</keyword>
<evidence type="ECO:0000313" key="8">
    <source>
        <dbReference type="Proteomes" id="UP001500713"/>
    </source>
</evidence>
<dbReference type="PANTHER" id="PTHR10283">
    <property type="entry name" value="SOLUTE CARRIER FAMILY 13 MEMBER"/>
    <property type="match status" value="1"/>
</dbReference>
<comment type="caution">
    <text evidence="7">The sequence shown here is derived from an EMBL/GenBank/DDBJ whole genome shotgun (WGS) entry which is preliminary data.</text>
</comment>
<dbReference type="PANTHER" id="PTHR10283:SF82">
    <property type="entry name" value="SOLUTE CARRIER FAMILY 13 MEMBER 2"/>
    <property type="match status" value="1"/>
</dbReference>
<comment type="subcellular location">
    <subcellularLocation>
        <location evidence="1">Membrane</location>
        <topology evidence="1">Multi-pass membrane protein</topology>
    </subcellularLocation>
</comment>
<keyword evidence="3 6" id="KW-0812">Transmembrane</keyword>
<evidence type="ECO:0000256" key="4">
    <source>
        <dbReference type="ARBA" id="ARBA00022989"/>
    </source>
</evidence>
<evidence type="ECO:0000256" key="5">
    <source>
        <dbReference type="ARBA" id="ARBA00023136"/>
    </source>
</evidence>
<protein>
    <submittedName>
        <fullName evidence="7">DASS family sodium-coupled anion symporter</fullName>
    </submittedName>
</protein>
<feature type="transmembrane region" description="Helical" evidence="6">
    <location>
        <begin position="156"/>
        <end position="171"/>
    </location>
</feature>
<sequence length="485" mass="50449">MSSTQAETKKKVATAGHAGQIGLFSGPIIAGFMLLIGPPDGLSQEGWIVAAMAVLMAIYWTTEAIPIAVTSLLPLIILPLSGARGMADAAAPYADKIIFLLLGGFILAKALEHSNLHKRIAWFVLNRTSGSPAGLIGGFMIACALLSMWISNTATALMLVGIGVGILAALDKNNGAGARIAPALFLGIAYSASVGGMMTPVGTPTNLLALGYVEQLLGRDVSFVMWMGFAVPAGLIMLIAIWRLLVFMHLRDLSAKDIGSEDIGAQMSVPTPMQRRIFIIFLCVVTAWILRPYLQKLPGLSGLGDAQIALSGAAAMFILPSGGRKGERLLTWEAAVQLPWGIVLLFGGGLALASAISESGLAAYMGTYLAALTSLHPLLVLMCVAAIVAGLTEVSSNTATLAALLPVIGAFAPDDAAITLMVTLAATLAASCAFMMPVATPPNAIVMASGRLSIIDMVRTGIWLNILGIVVIAFASWLIAPQLFT</sequence>
<keyword evidence="8" id="KW-1185">Reference proteome</keyword>
<evidence type="ECO:0000256" key="3">
    <source>
        <dbReference type="ARBA" id="ARBA00022692"/>
    </source>
</evidence>
<dbReference type="PROSITE" id="PS01271">
    <property type="entry name" value="NA_SULFATE"/>
    <property type="match status" value="1"/>
</dbReference>
<reference evidence="7 8" key="1">
    <citation type="journal article" date="2019" name="Int. J. Syst. Evol. Microbiol.">
        <title>The Global Catalogue of Microorganisms (GCM) 10K type strain sequencing project: providing services to taxonomists for standard genome sequencing and annotation.</title>
        <authorList>
            <consortium name="The Broad Institute Genomics Platform"/>
            <consortium name="The Broad Institute Genome Sequencing Center for Infectious Disease"/>
            <person name="Wu L."/>
            <person name="Ma J."/>
        </authorList>
    </citation>
    <scope>NUCLEOTIDE SEQUENCE [LARGE SCALE GENOMIC DNA]</scope>
    <source>
        <strain evidence="7 8">JCM 14162</strain>
    </source>
</reference>
<feature type="transmembrane region" description="Helical" evidence="6">
    <location>
        <begin position="277"/>
        <end position="294"/>
    </location>
</feature>
<keyword evidence="5 6" id="KW-0472">Membrane</keyword>
<evidence type="ECO:0000256" key="2">
    <source>
        <dbReference type="ARBA" id="ARBA00022448"/>
    </source>
</evidence>
<evidence type="ECO:0000256" key="1">
    <source>
        <dbReference type="ARBA" id="ARBA00004141"/>
    </source>
</evidence>
<feature type="transmembrane region" description="Helical" evidence="6">
    <location>
        <begin position="12"/>
        <end position="36"/>
    </location>
</feature>
<evidence type="ECO:0000313" key="7">
    <source>
        <dbReference type="EMBL" id="GAA0483599.1"/>
    </source>
</evidence>
<dbReference type="EMBL" id="BAAAEM010000003">
    <property type="protein sequence ID" value="GAA0483599.1"/>
    <property type="molecule type" value="Genomic_DNA"/>
</dbReference>
<dbReference type="Pfam" id="PF00939">
    <property type="entry name" value="Na_sulph_symp"/>
    <property type="match status" value="1"/>
</dbReference>
<name>A0ABN1ATL0_9SPHN</name>
<dbReference type="RefSeq" id="WP_229956726.1">
    <property type="nucleotide sequence ID" value="NZ_BAAAEM010000003.1"/>
</dbReference>
<dbReference type="InterPro" id="IPR031312">
    <property type="entry name" value="Na/sul_symport_CS"/>
</dbReference>
<dbReference type="InterPro" id="IPR001898">
    <property type="entry name" value="SLC13A/DASS"/>
</dbReference>
<gene>
    <name evidence="7" type="ORF">GCM10009096_27590</name>
</gene>
<dbReference type="Proteomes" id="UP001500713">
    <property type="component" value="Unassembled WGS sequence"/>
</dbReference>
<accession>A0ABN1ATL0</accession>
<evidence type="ECO:0000256" key="6">
    <source>
        <dbReference type="SAM" id="Phobius"/>
    </source>
</evidence>
<feature type="transmembrane region" description="Helical" evidence="6">
    <location>
        <begin position="67"/>
        <end position="87"/>
    </location>
</feature>
<feature type="transmembrane region" description="Helical" evidence="6">
    <location>
        <begin position="368"/>
        <end position="387"/>
    </location>
</feature>
<dbReference type="CDD" id="cd01115">
    <property type="entry name" value="SLC13_permease"/>
    <property type="match status" value="1"/>
</dbReference>
<feature type="transmembrane region" description="Helical" evidence="6">
    <location>
        <begin position="183"/>
        <end position="203"/>
    </location>
</feature>
<feature type="transmembrane region" description="Helical" evidence="6">
    <location>
        <begin position="460"/>
        <end position="480"/>
    </location>
</feature>
<proteinExistence type="predicted"/>
<feature type="transmembrane region" description="Helical" evidence="6">
    <location>
        <begin position="418"/>
        <end position="439"/>
    </location>
</feature>